<evidence type="ECO:0000313" key="2">
    <source>
        <dbReference type="Proteomes" id="UP000294257"/>
    </source>
</evidence>
<evidence type="ECO:0000313" key="1">
    <source>
        <dbReference type="EMBL" id="RZS45116.1"/>
    </source>
</evidence>
<dbReference type="AlphaFoldDB" id="A0A4Q7L754"/>
<name>A0A4Q7L754_9PSEU</name>
<comment type="caution">
    <text evidence="1">The sequence shown here is derived from an EMBL/GenBank/DDBJ whole genome shotgun (WGS) entry which is preliminary data.</text>
</comment>
<reference evidence="1 2" key="1">
    <citation type="submission" date="2019-02" db="EMBL/GenBank/DDBJ databases">
        <title>Genomic Encyclopedia of Type Strains, Phase IV (KMG-IV): sequencing the most valuable type-strain genomes for metagenomic binning, comparative biology and taxonomic classification.</title>
        <authorList>
            <person name="Goeker M."/>
        </authorList>
    </citation>
    <scope>NUCLEOTIDE SEQUENCE [LARGE SCALE GENOMIC DNA]</scope>
    <source>
        <strain evidence="1 2">DSM 101727</strain>
    </source>
</reference>
<proteinExistence type="predicted"/>
<keyword evidence="2" id="KW-1185">Reference proteome</keyword>
<dbReference type="OrthoDB" id="4216167at2"/>
<gene>
    <name evidence="1" type="ORF">EV193_1011003</name>
</gene>
<dbReference type="RefSeq" id="WP_130342699.1">
    <property type="nucleotide sequence ID" value="NZ_SGWQ01000001.1"/>
</dbReference>
<dbReference type="Proteomes" id="UP000294257">
    <property type="component" value="Unassembled WGS sequence"/>
</dbReference>
<dbReference type="EMBL" id="SGWQ01000001">
    <property type="protein sequence ID" value="RZS45116.1"/>
    <property type="molecule type" value="Genomic_DNA"/>
</dbReference>
<organism evidence="1 2">
    <name type="scientific">Herbihabitans rhizosphaerae</name>
    <dbReference type="NCBI Taxonomy" id="1872711"/>
    <lineage>
        <taxon>Bacteria</taxon>
        <taxon>Bacillati</taxon>
        <taxon>Actinomycetota</taxon>
        <taxon>Actinomycetes</taxon>
        <taxon>Pseudonocardiales</taxon>
        <taxon>Pseudonocardiaceae</taxon>
        <taxon>Herbihabitans</taxon>
    </lineage>
</organism>
<protein>
    <submittedName>
        <fullName evidence="1">Uncharacterized protein</fullName>
    </submittedName>
</protein>
<sequence length="123" mass="13384">MAVSQPFTGSSSGPFAKYRFGVFEQEGHARADLQQLLDEGDHVEDGGKAASVLRDAGRGELILVADTTWAFGLYRVQDGEHCAGAGCSFYDGWIVNLENDPRRARRIHGDVLDGRPVVFTENG</sequence>
<accession>A0A4Q7L754</accession>